<dbReference type="EMBL" id="HE796683">
    <property type="protein sequence ID" value="CCH00232.1"/>
    <property type="molecule type" value="Genomic_DNA"/>
</dbReference>
<dbReference type="InterPro" id="IPR003594">
    <property type="entry name" value="HATPase_dom"/>
</dbReference>
<dbReference type="InterPro" id="IPR005467">
    <property type="entry name" value="His_kinase_dom"/>
</dbReference>
<evidence type="ECO:0000259" key="11">
    <source>
        <dbReference type="PROSITE" id="PS50109"/>
    </source>
</evidence>
<evidence type="ECO:0000256" key="8">
    <source>
        <dbReference type="ARBA" id="ARBA00022989"/>
    </source>
</evidence>
<dbReference type="Gene3D" id="3.30.565.10">
    <property type="entry name" value="Histidine kinase-like ATPase, C-terminal domain"/>
    <property type="match status" value="1"/>
</dbReference>
<dbReference type="KEGG" id="fae:FAES_2223"/>
<dbReference type="Pfam" id="PF00512">
    <property type="entry name" value="HisKA"/>
    <property type="match status" value="1"/>
</dbReference>
<dbReference type="SUPFAM" id="SSF158472">
    <property type="entry name" value="HAMP domain-like"/>
    <property type="match status" value="1"/>
</dbReference>
<keyword evidence="4" id="KW-0597">Phosphoprotein</keyword>
<accession>I0K7X9</accession>
<evidence type="ECO:0000313" key="14">
    <source>
        <dbReference type="Proteomes" id="UP000011058"/>
    </source>
</evidence>
<dbReference type="GO" id="GO:0005886">
    <property type="term" value="C:plasma membrane"/>
    <property type="evidence" value="ECO:0007669"/>
    <property type="project" value="TreeGrafter"/>
</dbReference>
<dbReference type="InterPro" id="IPR003661">
    <property type="entry name" value="HisK_dim/P_dom"/>
</dbReference>
<comment type="subcellular location">
    <subcellularLocation>
        <location evidence="2">Membrane</location>
    </subcellularLocation>
</comment>
<dbReference type="OrthoDB" id="594725at2"/>
<dbReference type="PROSITE" id="PS50885">
    <property type="entry name" value="HAMP"/>
    <property type="match status" value="1"/>
</dbReference>
<dbReference type="AlphaFoldDB" id="I0K7X9"/>
<keyword evidence="6 10" id="KW-0812">Transmembrane</keyword>
<dbReference type="SMART" id="SM00387">
    <property type="entry name" value="HATPase_c"/>
    <property type="match status" value="1"/>
</dbReference>
<dbReference type="SMART" id="SM00388">
    <property type="entry name" value="HisKA"/>
    <property type="match status" value="1"/>
</dbReference>
<organism evidence="13 14">
    <name type="scientific">Fibrella aestuarina BUZ 2</name>
    <dbReference type="NCBI Taxonomy" id="1166018"/>
    <lineage>
        <taxon>Bacteria</taxon>
        <taxon>Pseudomonadati</taxon>
        <taxon>Bacteroidota</taxon>
        <taxon>Cytophagia</taxon>
        <taxon>Cytophagales</taxon>
        <taxon>Spirosomataceae</taxon>
        <taxon>Fibrella</taxon>
    </lineage>
</organism>
<evidence type="ECO:0000256" key="4">
    <source>
        <dbReference type="ARBA" id="ARBA00022553"/>
    </source>
</evidence>
<dbReference type="PROSITE" id="PS50109">
    <property type="entry name" value="HIS_KIN"/>
    <property type="match status" value="1"/>
</dbReference>
<dbReference type="InterPro" id="IPR036890">
    <property type="entry name" value="HATPase_C_sf"/>
</dbReference>
<dbReference type="CDD" id="cd00082">
    <property type="entry name" value="HisKA"/>
    <property type="match status" value="1"/>
</dbReference>
<dbReference type="Gene3D" id="1.10.287.130">
    <property type="match status" value="1"/>
</dbReference>
<dbReference type="eggNOG" id="COG5002">
    <property type="taxonomic scope" value="Bacteria"/>
</dbReference>
<name>I0K7X9_9BACT</name>
<keyword evidence="9" id="KW-0902">Two-component regulatory system</keyword>
<dbReference type="GO" id="GO:0000155">
    <property type="term" value="F:phosphorelay sensor kinase activity"/>
    <property type="evidence" value="ECO:0007669"/>
    <property type="project" value="InterPro"/>
</dbReference>
<gene>
    <name evidence="13" type="ORF">FAES_2223</name>
</gene>
<dbReference type="RefSeq" id="WP_015331331.1">
    <property type="nucleotide sequence ID" value="NC_020054.1"/>
</dbReference>
<feature type="domain" description="HAMP" evidence="12">
    <location>
        <begin position="172"/>
        <end position="225"/>
    </location>
</feature>
<dbReference type="Pfam" id="PF00672">
    <property type="entry name" value="HAMP"/>
    <property type="match status" value="1"/>
</dbReference>
<evidence type="ECO:0000256" key="10">
    <source>
        <dbReference type="SAM" id="Phobius"/>
    </source>
</evidence>
<evidence type="ECO:0000313" key="13">
    <source>
        <dbReference type="EMBL" id="CCH00232.1"/>
    </source>
</evidence>
<dbReference type="InterPro" id="IPR036097">
    <property type="entry name" value="HisK_dim/P_sf"/>
</dbReference>
<dbReference type="InterPro" id="IPR050428">
    <property type="entry name" value="TCS_sensor_his_kinase"/>
</dbReference>
<evidence type="ECO:0000256" key="2">
    <source>
        <dbReference type="ARBA" id="ARBA00004370"/>
    </source>
</evidence>
<dbReference type="Proteomes" id="UP000011058">
    <property type="component" value="Chromosome"/>
</dbReference>
<dbReference type="PANTHER" id="PTHR45436:SF5">
    <property type="entry name" value="SENSOR HISTIDINE KINASE TRCS"/>
    <property type="match status" value="1"/>
</dbReference>
<dbReference type="CDD" id="cd06225">
    <property type="entry name" value="HAMP"/>
    <property type="match status" value="1"/>
</dbReference>
<sequence>MMTAIRPARSIRFKMGLVFGATFFLGFTGAAGYLFKRVRAVLVEQDNRTLAERAGRLSDRTSVYPLVIPLPDRGEVMALWLISGNARKRLYQSPRFPADSSLLTSAAVVEADTFRLARSVRHADDGYGTLITLVGHSSRPLHRELRSMGLLLLLTLLASILVSGLSAWWLSGWLLRPLRAIITSAQSVSRAEHTTPIPIPNSGDELQELAETINQMLTRIGQAVDTQHAFFAAASHELRTPLSILRTEIEVTLREAITDRERGFLHSQLTELRRLSRLVDDLLAMSQLRAGTLRLRPERIALDDLTLHLAERYQRTLNERHLFLAISFDETADHLTAWADLDKLTNVLLNLLDNAVKYATPGTRLDLSLTQQADQLSWTLSNQTTAPIPDPDKLSREFYQADPHHDGYGLGLWISHQVTRLMEGTLHVSGAEGRFRTEIRLPSSEGMPA</sequence>
<evidence type="ECO:0000256" key="1">
    <source>
        <dbReference type="ARBA" id="ARBA00000085"/>
    </source>
</evidence>
<evidence type="ECO:0000256" key="5">
    <source>
        <dbReference type="ARBA" id="ARBA00022679"/>
    </source>
</evidence>
<keyword evidence="5 13" id="KW-0808">Transferase</keyword>
<dbReference type="SMART" id="SM00304">
    <property type="entry name" value="HAMP"/>
    <property type="match status" value="1"/>
</dbReference>
<reference evidence="13 14" key="1">
    <citation type="journal article" date="2012" name="J. Bacteriol.">
        <title>Genome Sequence of Fibrella aestuarina BUZ 2T, a Filamentous Marine Bacterium.</title>
        <authorList>
            <person name="Filippini M."/>
            <person name="Qi W."/>
            <person name="Blom J."/>
            <person name="Goesmann A."/>
            <person name="Smits T.H."/>
            <person name="Bagheri H.C."/>
        </authorList>
    </citation>
    <scope>NUCLEOTIDE SEQUENCE [LARGE SCALE GENOMIC DNA]</scope>
    <source>
        <strain evidence="14">BUZ 2T</strain>
    </source>
</reference>
<dbReference type="Gene3D" id="6.10.340.10">
    <property type="match status" value="1"/>
</dbReference>
<feature type="domain" description="Histidine kinase" evidence="11">
    <location>
        <begin position="233"/>
        <end position="445"/>
    </location>
</feature>
<keyword evidence="7 13" id="KW-0418">Kinase</keyword>
<protein>
    <recommendedName>
        <fullName evidence="3">histidine kinase</fullName>
        <ecNumber evidence="3">2.7.13.3</ecNumber>
    </recommendedName>
</protein>
<comment type="catalytic activity">
    <reaction evidence="1">
        <text>ATP + protein L-histidine = ADP + protein N-phospho-L-histidine.</text>
        <dbReference type="EC" id="2.7.13.3"/>
    </reaction>
</comment>
<dbReference type="SUPFAM" id="SSF55874">
    <property type="entry name" value="ATPase domain of HSP90 chaperone/DNA topoisomerase II/histidine kinase"/>
    <property type="match status" value="1"/>
</dbReference>
<dbReference type="PANTHER" id="PTHR45436">
    <property type="entry name" value="SENSOR HISTIDINE KINASE YKOH"/>
    <property type="match status" value="1"/>
</dbReference>
<feature type="transmembrane region" description="Helical" evidence="10">
    <location>
        <begin position="148"/>
        <end position="170"/>
    </location>
</feature>
<dbReference type="SUPFAM" id="SSF47384">
    <property type="entry name" value="Homodimeric domain of signal transducing histidine kinase"/>
    <property type="match status" value="1"/>
</dbReference>
<evidence type="ECO:0000256" key="6">
    <source>
        <dbReference type="ARBA" id="ARBA00022692"/>
    </source>
</evidence>
<dbReference type="Pfam" id="PF02518">
    <property type="entry name" value="HATPase_c"/>
    <property type="match status" value="1"/>
</dbReference>
<evidence type="ECO:0000256" key="9">
    <source>
        <dbReference type="ARBA" id="ARBA00023012"/>
    </source>
</evidence>
<evidence type="ECO:0000256" key="3">
    <source>
        <dbReference type="ARBA" id="ARBA00012438"/>
    </source>
</evidence>
<proteinExistence type="predicted"/>
<keyword evidence="14" id="KW-1185">Reference proteome</keyword>
<dbReference type="HOGENOM" id="CLU_000445_89_6_10"/>
<dbReference type="STRING" id="1166018.FAES_2223"/>
<dbReference type="InterPro" id="IPR003660">
    <property type="entry name" value="HAMP_dom"/>
</dbReference>
<dbReference type="EC" id="2.7.13.3" evidence="3"/>
<evidence type="ECO:0000259" key="12">
    <source>
        <dbReference type="PROSITE" id="PS50885"/>
    </source>
</evidence>
<dbReference type="eggNOG" id="COG2770">
    <property type="taxonomic scope" value="Bacteria"/>
</dbReference>
<keyword evidence="8 10" id="KW-1133">Transmembrane helix</keyword>
<evidence type="ECO:0000256" key="7">
    <source>
        <dbReference type="ARBA" id="ARBA00022777"/>
    </source>
</evidence>
<dbReference type="PATRIC" id="fig|1166018.3.peg.3978"/>
<keyword evidence="10" id="KW-0472">Membrane</keyword>